<dbReference type="InterPro" id="IPR024923">
    <property type="entry name" value="PG_synth_SpoVB"/>
</dbReference>
<evidence type="ECO:0000256" key="6">
    <source>
        <dbReference type="SAM" id="Phobius"/>
    </source>
</evidence>
<keyword evidence="8" id="KW-1185">Reference proteome</keyword>
<feature type="transmembrane region" description="Helical" evidence="6">
    <location>
        <begin position="164"/>
        <end position="181"/>
    </location>
</feature>
<proteinExistence type="predicted"/>
<evidence type="ECO:0000256" key="1">
    <source>
        <dbReference type="ARBA" id="ARBA00004651"/>
    </source>
</evidence>
<name>A0ABW2V2U5_9BACL</name>
<feature type="transmembrane region" description="Helical" evidence="6">
    <location>
        <begin position="48"/>
        <end position="69"/>
    </location>
</feature>
<keyword evidence="4 6" id="KW-1133">Transmembrane helix</keyword>
<dbReference type="PANTHER" id="PTHR30250">
    <property type="entry name" value="PST FAMILY PREDICTED COLANIC ACID TRANSPORTER"/>
    <property type="match status" value="1"/>
</dbReference>
<comment type="subcellular location">
    <subcellularLocation>
        <location evidence="1">Cell membrane</location>
        <topology evidence="1">Multi-pass membrane protein</topology>
    </subcellularLocation>
</comment>
<feature type="transmembrane region" description="Helical" evidence="6">
    <location>
        <begin position="489"/>
        <end position="511"/>
    </location>
</feature>
<feature type="transmembrane region" description="Helical" evidence="6">
    <location>
        <begin position="236"/>
        <end position="257"/>
    </location>
</feature>
<feature type="transmembrane region" description="Helical" evidence="6">
    <location>
        <begin position="326"/>
        <end position="345"/>
    </location>
</feature>
<evidence type="ECO:0000256" key="4">
    <source>
        <dbReference type="ARBA" id="ARBA00022989"/>
    </source>
</evidence>
<keyword evidence="5 6" id="KW-0472">Membrane</keyword>
<dbReference type="PIRSF" id="PIRSF038958">
    <property type="entry name" value="PG_synth_SpoVB"/>
    <property type="match status" value="1"/>
</dbReference>
<dbReference type="RefSeq" id="WP_138788171.1">
    <property type="nucleotide sequence ID" value="NZ_JBHTGQ010000018.1"/>
</dbReference>
<dbReference type="PANTHER" id="PTHR30250:SF21">
    <property type="entry name" value="LIPID II FLIPPASE MURJ"/>
    <property type="match status" value="1"/>
</dbReference>
<gene>
    <name evidence="7" type="ORF">ACFQWB_07960</name>
</gene>
<evidence type="ECO:0000313" key="8">
    <source>
        <dbReference type="Proteomes" id="UP001596528"/>
    </source>
</evidence>
<feature type="transmembrane region" description="Helical" evidence="6">
    <location>
        <begin position="122"/>
        <end position="143"/>
    </location>
</feature>
<keyword evidence="3 6" id="KW-0812">Transmembrane</keyword>
<feature type="transmembrane region" description="Helical" evidence="6">
    <location>
        <begin position="449"/>
        <end position="469"/>
    </location>
</feature>
<accession>A0ABW2V2U5</accession>
<keyword evidence="2" id="KW-1003">Cell membrane</keyword>
<organism evidence="7 8">
    <name type="scientific">Paenibacillus thermoaerophilus</name>
    <dbReference type="NCBI Taxonomy" id="1215385"/>
    <lineage>
        <taxon>Bacteria</taxon>
        <taxon>Bacillati</taxon>
        <taxon>Bacillota</taxon>
        <taxon>Bacilli</taxon>
        <taxon>Bacillales</taxon>
        <taxon>Paenibacillaceae</taxon>
        <taxon>Paenibacillus</taxon>
    </lineage>
</organism>
<dbReference type="Pfam" id="PF01943">
    <property type="entry name" value="Polysacc_synt"/>
    <property type="match status" value="1"/>
</dbReference>
<dbReference type="EMBL" id="JBHTGQ010000018">
    <property type="protein sequence ID" value="MFC7749873.1"/>
    <property type="molecule type" value="Genomic_DNA"/>
</dbReference>
<evidence type="ECO:0000256" key="2">
    <source>
        <dbReference type="ARBA" id="ARBA00022475"/>
    </source>
</evidence>
<sequence length="541" mass="56433">MAKDSLVKGTLILAVAALVARALGLVQRVPLEHLLGKDGSGMFGQANNAYLALLVIATAGIPSALSKLVSERMELGRHREAQDLFRASVLFALAAGVVLTAGLYLLAPWYAEFSRVPDSAAAIRAISPTLLLFPLIAMLRGYFQGNRMMMPGGISQIVEQLIRVAAALALAGVLLGLGFSVPVAAAGAAFGSVIGGVAALAVMLYYYRKLRREQAAKSGRGTADETRLRTGEAYKLILRISVPITLFSLAVPLLYMLDSSLLGPLLAPQMGEQRAAEWLGILTGRAQPIAGLPIILAVALSQSVIPVISSAYAKGDADEVARQTSLCLRLSLLSGLPAVVALSVAAEPLTGFLYTDAEGAGMVSLLTAGTIFQILMMTTGAILMGLGRVNACVAFVGIGLAVKLAALYALTPLLGPNGIPVSTSLCFAVASVLNLWYLRRMVAYRVFGVRWVGLIATVLGMSAAGHALLQLAEEAFGGGNQYLHDGFALALSGGVMLLLYPVLLGVTGVVTKADAAAFPPRVRRLIGRFVKLPEAGKGTAT</sequence>
<dbReference type="InterPro" id="IPR002797">
    <property type="entry name" value="Polysacc_synth"/>
</dbReference>
<comment type="caution">
    <text evidence="7">The sequence shown here is derived from an EMBL/GenBank/DDBJ whole genome shotgun (WGS) entry which is preliminary data.</text>
</comment>
<evidence type="ECO:0000256" key="5">
    <source>
        <dbReference type="ARBA" id="ARBA00023136"/>
    </source>
</evidence>
<protein>
    <submittedName>
        <fullName evidence="7">Oligosaccharide flippase family protein</fullName>
    </submittedName>
</protein>
<dbReference type="CDD" id="cd13124">
    <property type="entry name" value="MATE_SpoVB_like"/>
    <property type="match status" value="1"/>
</dbReference>
<dbReference type="InterPro" id="IPR050833">
    <property type="entry name" value="Poly_Biosynth_Transport"/>
</dbReference>
<feature type="transmembrane region" description="Helical" evidence="6">
    <location>
        <begin position="417"/>
        <end position="437"/>
    </location>
</feature>
<feature type="transmembrane region" description="Helical" evidence="6">
    <location>
        <begin position="365"/>
        <end position="384"/>
    </location>
</feature>
<feature type="transmembrane region" description="Helical" evidence="6">
    <location>
        <begin position="391"/>
        <end position="411"/>
    </location>
</feature>
<reference evidence="8" key="1">
    <citation type="journal article" date="2019" name="Int. J. Syst. Evol. Microbiol.">
        <title>The Global Catalogue of Microorganisms (GCM) 10K type strain sequencing project: providing services to taxonomists for standard genome sequencing and annotation.</title>
        <authorList>
            <consortium name="The Broad Institute Genomics Platform"/>
            <consortium name="The Broad Institute Genome Sequencing Center for Infectious Disease"/>
            <person name="Wu L."/>
            <person name="Ma J."/>
        </authorList>
    </citation>
    <scope>NUCLEOTIDE SEQUENCE [LARGE SCALE GENOMIC DNA]</scope>
    <source>
        <strain evidence="8">JCM 18657</strain>
    </source>
</reference>
<dbReference type="Proteomes" id="UP001596528">
    <property type="component" value="Unassembled WGS sequence"/>
</dbReference>
<feature type="transmembrane region" description="Helical" evidence="6">
    <location>
        <begin position="289"/>
        <end position="314"/>
    </location>
</feature>
<feature type="transmembrane region" description="Helical" evidence="6">
    <location>
        <begin position="187"/>
        <end position="207"/>
    </location>
</feature>
<evidence type="ECO:0000313" key="7">
    <source>
        <dbReference type="EMBL" id="MFC7749873.1"/>
    </source>
</evidence>
<evidence type="ECO:0000256" key="3">
    <source>
        <dbReference type="ARBA" id="ARBA00022692"/>
    </source>
</evidence>
<feature type="transmembrane region" description="Helical" evidence="6">
    <location>
        <begin position="89"/>
        <end position="110"/>
    </location>
</feature>